<accession>A0A6M5YA41</accession>
<sequence length="48" mass="4999">MTTEELKRDVHQPIDSVLGDVTLVDLYAAGALCGAAGDTSRRQGPKAA</sequence>
<dbReference type="RefSeq" id="WP_171739945.1">
    <property type="nucleotide sequence ID" value="NZ_CP053435.1"/>
</dbReference>
<keyword evidence="2" id="KW-1185">Reference proteome</keyword>
<proteinExistence type="predicted"/>
<dbReference type="EMBL" id="CP053435">
    <property type="protein sequence ID" value="QJW90101.1"/>
    <property type="molecule type" value="Genomic_DNA"/>
</dbReference>
<dbReference type="Proteomes" id="UP000502756">
    <property type="component" value="Chromosome"/>
</dbReference>
<name>A0A6M5YA41_9BACT</name>
<organism evidence="1 2">
    <name type="scientific">Spirosoma taeanense</name>
    <dbReference type="NCBI Taxonomy" id="2735870"/>
    <lineage>
        <taxon>Bacteria</taxon>
        <taxon>Pseudomonadati</taxon>
        <taxon>Bacteroidota</taxon>
        <taxon>Cytophagia</taxon>
        <taxon>Cytophagales</taxon>
        <taxon>Cytophagaceae</taxon>
        <taxon>Spirosoma</taxon>
    </lineage>
</organism>
<dbReference type="KEGG" id="stae:HNV11_12305"/>
<protein>
    <submittedName>
        <fullName evidence="1">Uncharacterized protein</fullName>
    </submittedName>
</protein>
<reference evidence="1 2" key="1">
    <citation type="submission" date="2020-05" db="EMBL/GenBank/DDBJ databases">
        <title>Genome sequencing of Spirosoma sp. TS118.</title>
        <authorList>
            <person name="Lee J.-H."/>
            <person name="Jeong S."/>
            <person name="Zhao L."/>
            <person name="Jung J.-H."/>
            <person name="Kim M.-K."/>
            <person name="Lim S."/>
        </authorList>
    </citation>
    <scope>NUCLEOTIDE SEQUENCE [LARGE SCALE GENOMIC DNA]</scope>
    <source>
        <strain evidence="1 2">TS118</strain>
    </source>
</reference>
<gene>
    <name evidence="1" type="ORF">HNV11_12305</name>
</gene>
<evidence type="ECO:0000313" key="1">
    <source>
        <dbReference type="EMBL" id="QJW90101.1"/>
    </source>
</evidence>
<evidence type="ECO:0000313" key="2">
    <source>
        <dbReference type="Proteomes" id="UP000502756"/>
    </source>
</evidence>
<dbReference type="AlphaFoldDB" id="A0A6M5YA41"/>